<proteinExistence type="predicted"/>
<comment type="caution">
    <text evidence="2">The sequence shown here is derived from an EMBL/GenBank/DDBJ whole genome shotgun (WGS) entry which is preliminary data.</text>
</comment>
<dbReference type="InterPro" id="IPR040902">
    <property type="entry name" value="AHJR-like"/>
</dbReference>
<dbReference type="Proteomes" id="UP001142175">
    <property type="component" value="Unassembled WGS sequence"/>
</dbReference>
<dbReference type="SUPFAM" id="SSF52980">
    <property type="entry name" value="Restriction endonuclease-like"/>
    <property type="match status" value="1"/>
</dbReference>
<name>A0A9X2T4U6_9BACT</name>
<dbReference type="InterPro" id="IPR011335">
    <property type="entry name" value="Restrct_endonuc-II-like"/>
</dbReference>
<dbReference type="RefSeq" id="WP_258425343.1">
    <property type="nucleotide sequence ID" value="NZ_JANSUY010000033.1"/>
</dbReference>
<keyword evidence="3" id="KW-1185">Reference proteome</keyword>
<feature type="domain" description="REase AHJR-like" evidence="1">
    <location>
        <begin position="9"/>
        <end position="119"/>
    </location>
</feature>
<evidence type="ECO:0000313" key="2">
    <source>
        <dbReference type="EMBL" id="MCR9017510.1"/>
    </source>
</evidence>
<accession>A0A9X2T4U6</accession>
<evidence type="ECO:0000259" key="1">
    <source>
        <dbReference type="Pfam" id="PF18743"/>
    </source>
</evidence>
<protein>
    <recommendedName>
        <fullName evidence="1">REase AHJR-like domain-containing protein</fullName>
    </recommendedName>
</protein>
<sequence>METRNLKNIERRIKEIAKDYESRGFEVTINPRQSKLPNFLKGFEPDIIAIGESESVVIEVKSKSHINELKRYEELANNIAERKNWRFELVFTNPQEQQITTSSERTLDLNDIKKRISDINALKSAKQFSAAFLLGWATLEAAIRLKLKNENIDSTNKATLSIIKTTFSLGLINQQDYKKLDRLNNVRNYLIHGFDQSIDSNLLDELLSVIKYLIGESQESNMYAWLDGINLEGYEEIYSLYRTVADKEDFGIFNIEEIGNKILISVPHLDDVLELNSEEERKQFADLIETEYMDDMDAESWYGFKRAMEKDD</sequence>
<organism evidence="2 3">
    <name type="scientific">Aquiflexum gelatinilyticum</name>
    <dbReference type="NCBI Taxonomy" id="2961943"/>
    <lineage>
        <taxon>Bacteria</taxon>
        <taxon>Pseudomonadati</taxon>
        <taxon>Bacteroidota</taxon>
        <taxon>Cytophagia</taxon>
        <taxon>Cytophagales</taxon>
        <taxon>Cyclobacteriaceae</taxon>
        <taxon>Aquiflexum</taxon>
    </lineage>
</organism>
<dbReference type="EMBL" id="JANSUY010000033">
    <property type="protein sequence ID" value="MCR9017510.1"/>
    <property type="molecule type" value="Genomic_DNA"/>
</dbReference>
<reference evidence="2" key="1">
    <citation type="submission" date="2022-08" db="EMBL/GenBank/DDBJ databases">
        <authorList>
            <person name="Zhang D."/>
        </authorList>
    </citation>
    <scope>NUCLEOTIDE SEQUENCE</scope>
    <source>
        <strain evidence="2">XJ19-11</strain>
    </source>
</reference>
<evidence type="ECO:0000313" key="3">
    <source>
        <dbReference type="Proteomes" id="UP001142175"/>
    </source>
</evidence>
<dbReference type="Pfam" id="PF18743">
    <property type="entry name" value="AHJR-like"/>
    <property type="match status" value="1"/>
</dbReference>
<gene>
    <name evidence="2" type="ORF">NU887_20925</name>
</gene>
<dbReference type="AlphaFoldDB" id="A0A9X2T4U6"/>